<evidence type="ECO:0000256" key="9">
    <source>
        <dbReference type="ARBA" id="ARBA00023224"/>
    </source>
</evidence>
<sequence length="216" mass="24596">MTALFVAVLERYLLAKYYRRERILHLRLYWILVGVSWFNSVIFATPPLFGYGKFSCDSTGTSCTFLWPSIASGAKHIGYSIPYILVCGVIPVIAIFYYMGKSIRLERIFYKDEQQREQSRLTQSIHAVCVATFALWIPAAILVGWQWLPLLTYGYRPHVPPALAIIASIASEAATSVPVLCFIAGDERLRAALLGRMRKQYALLQPERAKRYLNRP</sequence>
<keyword evidence="5" id="KW-0297">G-protein coupled receptor</keyword>
<feature type="transmembrane region" description="Helical" evidence="11">
    <location>
        <begin position="121"/>
        <end position="142"/>
    </location>
</feature>
<evidence type="ECO:0000256" key="3">
    <source>
        <dbReference type="ARBA" id="ARBA00022692"/>
    </source>
</evidence>
<name>A0A9P0FV38_CHRIL</name>
<keyword evidence="3 11" id="KW-0812">Transmembrane</keyword>
<keyword evidence="10" id="KW-0716">Sensory transduction</keyword>
<dbReference type="EMBL" id="LR824007">
    <property type="protein sequence ID" value="CAH0602950.1"/>
    <property type="molecule type" value="Genomic_DNA"/>
</dbReference>
<comment type="subcellular location">
    <subcellularLocation>
        <location evidence="1">Membrane</location>
        <topology evidence="1">Multi-pass membrane protein</topology>
    </subcellularLocation>
</comment>
<evidence type="ECO:0000256" key="6">
    <source>
        <dbReference type="ARBA" id="ARBA00023136"/>
    </source>
</evidence>
<keyword evidence="10" id="KW-0844">Vision</keyword>
<evidence type="ECO:0000256" key="2">
    <source>
        <dbReference type="ARBA" id="ARBA00010663"/>
    </source>
</evidence>
<dbReference type="Gene3D" id="1.20.1070.10">
    <property type="entry name" value="Rhodopsin 7-helix transmembrane proteins"/>
    <property type="match status" value="1"/>
</dbReference>
<dbReference type="InterPro" id="IPR050125">
    <property type="entry name" value="GPCR_opsins"/>
</dbReference>
<feature type="transmembrane region" description="Helical" evidence="11">
    <location>
        <begin position="81"/>
        <end position="100"/>
    </location>
</feature>
<dbReference type="PANTHER" id="PTHR24240">
    <property type="entry name" value="OPSIN"/>
    <property type="match status" value="1"/>
</dbReference>
<accession>A0A9P0FV38</accession>
<evidence type="ECO:0000313" key="13">
    <source>
        <dbReference type="EMBL" id="CAH0602950.1"/>
    </source>
</evidence>
<keyword evidence="7" id="KW-0675">Receptor</keyword>
<dbReference type="AlphaFoldDB" id="A0A9P0FV38"/>
<comment type="similarity">
    <text evidence="2">Belongs to the G-protein coupled receptor 1 family.</text>
</comment>
<evidence type="ECO:0000259" key="12">
    <source>
        <dbReference type="PROSITE" id="PS50262"/>
    </source>
</evidence>
<feature type="domain" description="G-protein coupled receptors family 1 profile" evidence="12">
    <location>
        <begin position="1"/>
        <end position="142"/>
    </location>
</feature>
<evidence type="ECO:0000256" key="8">
    <source>
        <dbReference type="ARBA" id="ARBA00023180"/>
    </source>
</evidence>
<dbReference type="InterPro" id="IPR000276">
    <property type="entry name" value="GPCR_Rhodpsn"/>
</dbReference>
<evidence type="ECO:0000256" key="7">
    <source>
        <dbReference type="ARBA" id="ARBA00023170"/>
    </source>
</evidence>
<evidence type="ECO:0000256" key="11">
    <source>
        <dbReference type="SAM" id="Phobius"/>
    </source>
</evidence>
<proteinExistence type="inferred from homology"/>
<keyword evidence="4 11" id="KW-1133">Transmembrane helix</keyword>
<keyword evidence="6 11" id="KW-0472">Membrane</keyword>
<evidence type="ECO:0000313" key="14">
    <source>
        <dbReference type="Proteomes" id="UP001154114"/>
    </source>
</evidence>
<reference evidence="13" key="1">
    <citation type="submission" date="2021-12" db="EMBL/GenBank/DDBJ databases">
        <authorList>
            <person name="King R."/>
        </authorList>
    </citation>
    <scope>NUCLEOTIDE SEQUENCE</scope>
</reference>
<evidence type="ECO:0000256" key="5">
    <source>
        <dbReference type="ARBA" id="ARBA00023040"/>
    </source>
</evidence>
<keyword evidence="8" id="KW-0325">Glycoprotein</keyword>
<dbReference type="GO" id="GO:0016020">
    <property type="term" value="C:membrane"/>
    <property type="evidence" value="ECO:0007669"/>
    <property type="project" value="UniProtKB-SubCell"/>
</dbReference>
<feature type="transmembrane region" description="Helical" evidence="11">
    <location>
        <begin position="28"/>
        <end position="49"/>
    </location>
</feature>
<dbReference type="Proteomes" id="UP001154114">
    <property type="component" value="Chromosome 4"/>
</dbReference>
<dbReference type="SUPFAM" id="SSF81321">
    <property type="entry name" value="Family A G protein-coupled receptor-like"/>
    <property type="match status" value="1"/>
</dbReference>
<organism evidence="13 14">
    <name type="scientific">Chrysodeixis includens</name>
    <name type="common">Soybean looper</name>
    <name type="synonym">Pseudoplusia includens</name>
    <dbReference type="NCBI Taxonomy" id="689277"/>
    <lineage>
        <taxon>Eukaryota</taxon>
        <taxon>Metazoa</taxon>
        <taxon>Ecdysozoa</taxon>
        <taxon>Arthropoda</taxon>
        <taxon>Hexapoda</taxon>
        <taxon>Insecta</taxon>
        <taxon>Pterygota</taxon>
        <taxon>Neoptera</taxon>
        <taxon>Endopterygota</taxon>
        <taxon>Lepidoptera</taxon>
        <taxon>Glossata</taxon>
        <taxon>Ditrysia</taxon>
        <taxon>Noctuoidea</taxon>
        <taxon>Noctuidae</taxon>
        <taxon>Plusiinae</taxon>
        <taxon>Chrysodeixis</taxon>
    </lineage>
</organism>
<dbReference type="Pfam" id="PF00001">
    <property type="entry name" value="7tm_1"/>
    <property type="match status" value="1"/>
</dbReference>
<protein>
    <recommendedName>
        <fullName evidence="12">G-protein coupled receptors family 1 profile domain-containing protein</fullName>
    </recommendedName>
</protein>
<keyword evidence="14" id="KW-1185">Reference proteome</keyword>
<dbReference type="PROSITE" id="PS50262">
    <property type="entry name" value="G_PROTEIN_RECEP_F1_2"/>
    <property type="match status" value="1"/>
</dbReference>
<feature type="transmembrane region" description="Helical" evidence="11">
    <location>
        <begin position="162"/>
        <end position="184"/>
    </location>
</feature>
<gene>
    <name evidence="13" type="ORF">CINC_LOCUS10280</name>
</gene>
<evidence type="ECO:0000256" key="4">
    <source>
        <dbReference type="ARBA" id="ARBA00022989"/>
    </source>
</evidence>
<evidence type="ECO:0000256" key="1">
    <source>
        <dbReference type="ARBA" id="ARBA00004141"/>
    </source>
</evidence>
<dbReference type="GO" id="GO:0007601">
    <property type="term" value="P:visual perception"/>
    <property type="evidence" value="ECO:0007669"/>
    <property type="project" value="UniProtKB-KW"/>
</dbReference>
<keyword evidence="9" id="KW-0807">Transducer</keyword>
<dbReference type="GO" id="GO:0004930">
    <property type="term" value="F:G protein-coupled receptor activity"/>
    <property type="evidence" value="ECO:0007669"/>
    <property type="project" value="UniProtKB-KW"/>
</dbReference>
<dbReference type="OrthoDB" id="5959154at2759"/>
<evidence type="ECO:0000256" key="10">
    <source>
        <dbReference type="ARBA" id="ARBA00023305"/>
    </source>
</evidence>
<dbReference type="InterPro" id="IPR017452">
    <property type="entry name" value="GPCR_Rhodpsn_7TM"/>
</dbReference>